<feature type="compositionally biased region" description="Polar residues" evidence="11">
    <location>
        <begin position="171"/>
        <end position="182"/>
    </location>
</feature>
<dbReference type="CDD" id="cd09138">
    <property type="entry name" value="PLDc_vPLD1_2_yPLD_like_1"/>
    <property type="match status" value="1"/>
</dbReference>
<protein>
    <recommendedName>
        <fullName evidence="9">Phospholipase D1</fullName>
        <ecNumber evidence="3">3.1.4.4</ecNumber>
    </recommendedName>
    <alternativeName>
        <fullName evidence="8">Choline phosphatase 1</fullName>
    </alternativeName>
    <alternativeName>
        <fullName evidence="10">Phosphatidylcholine-hydrolyzing phospholipase D1</fullName>
    </alternativeName>
</protein>
<feature type="region of interest" description="Disordered" evidence="11">
    <location>
        <begin position="15"/>
        <end position="147"/>
    </location>
</feature>
<keyword evidence="5" id="KW-0378">Hydrolase</keyword>
<sequence>MSEIVRTDSPLAAVEEEQRLSSGMLVEPSSLFRKQDAPGRTYSGSDTFDFGSCPSSPNKQRHDAINGDETTPPAEDYLNGGQPHEDPAPIHNSNHENGAATMGPTSSASTPRLAPAPMILTDSSRDAADPEQPATLTAEPAEMSTPVMGRRSVQFARNDTVLNDLAPPPTLSQTNSHARNSSWDARDAIGKIKSSAFMAKLKELAVPGTYSGHGQDGLGTGSMASSPTVTRQSTRVLGSRTFDPNEGSDVDADAEETADEGPTGPGIGASGGATKVKKKRRMKRPRDILSTPTTPRFASQGGDPDTPVQHSRLNFMRRATVADTSDHHAGLSEGEGRDRFDRERSMFRTGSWALHHVDTPNGGESPSRSRIGHFRRISAFGVRGAGDGGVSDGGVMTPRLSRPFFGGERASTFGVQKWQQVKRTLKALRKQKTEQIDYMKSAELMAELRAGAPAVMMLASMIQRDEHGNKRIPVLLEQLKLKIRDSQPVQEGDSERHWLFTIDLEYGSGPSRMRWTVKRTIREILNMHWKYKLTLKNEKYLTNQLNLGSNRPKQPSFPLSAFPYLRGVRGLEDDEDEPQQPAGDEAAGDATAAEMTAAEGTATEGEGRPRPKKKRSRMNVLGGRRKSSGLLDLTGSNADLSQLDAAAARRRYVERQQRMLEKYLTEMVHWLMFRADSNRLCRFLELSALGVRLAAEGSYHGKECYLHIQSSKGLDFRRVITPQRVFARHTRKWFLVRQSYIVCVESPENMNIYDVYLVDPKFKIITKKSKLKQITSNNNDEEIDLTVSPPTEKHHTLKILTSERKVTLFSRNQHIVRQFEESITDMLKATPWHIRNRFGSFAPVRTGVHAQWLVDGRDYMWNVSRAINMARDVIYIHDWWLTPELYMRRPACISQKWRLDRLLQKKAKEGVKIFIIIYRNVEAAVPIDSEYTKFSLLNLHPNIFVQRSPNQLKKNQFFFAHHEKICIVDHDVAFVGGIDLCFGRWDCPQHPIADDKPTGFESAEDPKDAEHCQLFPGKDYSNPRVQDFFRLNEPYEEMYDRSRVPRMPWHDISMQVVGQPARDLTRHFVQRWNYVRRGRKPTRPTPFLLPPPDYQKEDLEALGLTGTCEVQILRSACGWSLGIDDTESSIQSAYVKMIEDSEHFVYMENQFFITSTETLNNKMVNRIGDALVERAMRAHEKDEDWRAVILIPLMPGFQNEVNEQDGTSVRLILQCQFRSICRGEHSIFGRLRAAGIDPEDYIQFFSLRQWGKIGNNLLTTEQLYIHAKVIVVDDRVALIGSANINERSMLGNRDSECAAIVRDTDMLWSTMGGKPYRVGRFAHTLRLRLMREHLGLDVDEILEEERQADIGSREDFESEMDRIYHEEESEESEDEPRVGPSSRTSRRSRSRERGDAPPISRRRSSFNRDVDLIDSYDGSRPSSGRQERGRRASLTTEESPDDRGVSSEKHQNEVAGYGPDHWKSAEQHGIDEGRDSVIVHGHEVLIHDILPEGRGTLDHPKVSTSPNKSSSTSASGADEGPGNSGMPIMPAFNRRTTEQLGLPRASQLPTLPPADDTDIGGPPISVDAAGKQIPDLARNPLTSDIKLARIDKDCMRDPLNASFYDEVWCRAAENNTKLYRRVFRCMPDSEVTNWAEYKDYKAYNQRFKESMDGTRSSNDEHGKGPDVPAKQASTGGGIGAPGPATVAKVLAEKATGGLVKAGGGEGPTVAGQHIHLPHLHGEKDALSDANLPDSKPAGGDEAIADPEKRAAAVEDSQSNVEDHPRLDSAEAKLDVPSKPLEKRRTTFSDPEKPPMTAESGVSSTTATAPSPSNPNTSSSPNKTDEKQPQQQQQQQPQKRRRRATTRGSRRGFSADEVLGRQEAEELMNLTQGTLVQFPYDWLLVEETNGNWLFQVDQVAPLQI</sequence>
<dbReference type="EC" id="3.1.4.4" evidence="3"/>
<dbReference type="PANTHER" id="PTHR18896:SF76">
    <property type="entry name" value="PHOSPHOLIPASE"/>
    <property type="match status" value="1"/>
</dbReference>
<comment type="similarity">
    <text evidence="2">Belongs to the phospholipase D family.</text>
</comment>
<feature type="compositionally biased region" description="Basic and acidic residues" evidence="11">
    <location>
        <begin position="1650"/>
        <end position="1664"/>
    </location>
</feature>
<feature type="compositionally biased region" description="Basic residues" evidence="11">
    <location>
        <begin position="1837"/>
        <end position="1849"/>
    </location>
</feature>
<feature type="region of interest" description="Disordered" evidence="11">
    <location>
        <begin position="1650"/>
        <end position="1680"/>
    </location>
</feature>
<feature type="compositionally biased region" description="Low complexity" evidence="11">
    <location>
        <begin position="1802"/>
        <end position="1821"/>
    </location>
</feature>
<feature type="region of interest" description="Disordered" evidence="11">
    <location>
        <begin position="571"/>
        <end position="621"/>
    </location>
</feature>
<dbReference type="EMBL" id="JANBVN010000154">
    <property type="protein sequence ID" value="KAJ9137810.1"/>
    <property type="molecule type" value="Genomic_DNA"/>
</dbReference>
<dbReference type="Proteomes" id="UP001174691">
    <property type="component" value="Unassembled WGS sequence"/>
</dbReference>
<feature type="domain" description="PLD phosphodiesterase" evidence="12">
    <location>
        <begin position="1261"/>
        <end position="1288"/>
    </location>
</feature>
<feature type="compositionally biased region" description="Acidic residues" evidence="11">
    <location>
        <begin position="246"/>
        <end position="259"/>
    </location>
</feature>
<evidence type="ECO:0000259" key="12">
    <source>
        <dbReference type="PROSITE" id="PS50035"/>
    </source>
</evidence>
<feature type="region of interest" description="Disordered" evidence="11">
    <location>
        <begin position="1724"/>
        <end position="1857"/>
    </location>
</feature>
<evidence type="ECO:0000256" key="2">
    <source>
        <dbReference type="ARBA" id="ARBA00008664"/>
    </source>
</evidence>
<feature type="region of interest" description="Disordered" evidence="11">
    <location>
        <begin position="1363"/>
        <end position="1466"/>
    </location>
</feature>
<organism evidence="13 14">
    <name type="scientific">Coniochaeta hoffmannii</name>
    <dbReference type="NCBI Taxonomy" id="91930"/>
    <lineage>
        <taxon>Eukaryota</taxon>
        <taxon>Fungi</taxon>
        <taxon>Dikarya</taxon>
        <taxon>Ascomycota</taxon>
        <taxon>Pezizomycotina</taxon>
        <taxon>Sordariomycetes</taxon>
        <taxon>Sordariomycetidae</taxon>
        <taxon>Coniochaetales</taxon>
        <taxon>Coniochaetaceae</taxon>
        <taxon>Coniochaeta</taxon>
    </lineage>
</organism>
<evidence type="ECO:0000256" key="11">
    <source>
        <dbReference type="SAM" id="MobiDB-lite"/>
    </source>
</evidence>
<evidence type="ECO:0000256" key="5">
    <source>
        <dbReference type="ARBA" id="ARBA00022801"/>
    </source>
</evidence>
<dbReference type="Pfam" id="PF00614">
    <property type="entry name" value="PLDc"/>
    <property type="match status" value="1"/>
</dbReference>
<evidence type="ECO:0000313" key="13">
    <source>
        <dbReference type="EMBL" id="KAJ9137810.1"/>
    </source>
</evidence>
<dbReference type="InterPro" id="IPR015679">
    <property type="entry name" value="PLipase_D_fam"/>
</dbReference>
<dbReference type="CDD" id="cd09141">
    <property type="entry name" value="PLDc_vPLD1_2_yPLD_like_2"/>
    <property type="match status" value="1"/>
</dbReference>
<gene>
    <name evidence="13" type="ORF">NKR19_g8071</name>
</gene>
<name>A0AA38VNT1_9PEZI</name>
<keyword evidence="7" id="KW-0443">Lipid metabolism</keyword>
<dbReference type="Gene3D" id="3.30.870.10">
    <property type="entry name" value="Endonuclease Chain A"/>
    <property type="match status" value="2"/>
</dbReference>
<reference evidence="13" key="1">
    <citation type="submission" date="2022-07" db="EMBL/GenBank/DDBJ databases">
        <title>Fungi with potential for degradation of polypropylene.</title>
        <authorList>
            <person name="Gostincar C."/>
        </authorList>
    </citation>
    <scope>NUCLEOTIDE SEQUENCE</scope>
    <source>
        <strain evidence="13">EXF-13287</strain>
    </source>
</reference>
<feature type="compositionally biased region" description="Basic and acidic residues" evidence="11">
    <location>
        <begin position="1760"/>
        <end position="1792"/>
    </location>
</feature>
<comment type="caution">
    <text evidence="13">The sequence shown here is derived from an EMBL/GenBank/DDBJ whole genome shotgun (WGS) entry which is preliminary data.</text>
</comment>
<dbReference type="PROSITE" id="PS50035">
    <property type="entry name" value="PLD"/>
    <property type="match status" value="2"/>
</dbReference>
<evidence type="ECO:0000256" key="4">
    <source>
        <dbReference type="ARBA" id="ARBA00022737"/>
    </source>
</evidence>
<evidence type="ECO:0000256" key="9">
    <source>
        <dbReference type="ARBA" id="ARBA00074658"/>
    </source>
</evidence>
<feature type="region of interest" description="Disordered" evidence="11">
    <location>
        <begin position="1544"/>
        <end position="1569"/>
    </location>
</feature>
<feature type="compositionally biased region" description="Basic and acidic residues" evidence="11">
    <location>
        <begin position="1490"/>
        <end position="1501"/>
    </location>
</feature>
<evidence type="ECO:0000256" key="10">
    <source>
        <dbReference type="ARBA" id="ARBA00079280"/>
    </source>
</evidence>
<evidence type="ECO:0000256" key="1">
    <source>
        <dbReference type="ARBA" id="ARBA00000798"/>
    </source>
</evidence>
<feature type="compositionally biased region" description="Polar residues" evidence="11">
    <location>
        <begin position="222"/>
        <end position="236"/>
    </location>
</feature>
<evidence type="ECO:0000256" key="7">
    <source>
        <dbReference type="ARBA" id="ARBA00023098"/>
    </source>
</evidence>
<keyword evidence="6" id="KW-0442">Lipid degradation</keyword>
<dbReference type="Pfam" id="PF13091">
    <property type="entry name" value="PLDc_2"/>
    <property type="match status" value="1"/>
</dbReference>
<dbReference type="SUPFAM" id="SSF56024">
    <property type="entry name" value="Phospholipase D/nuclease"/>
    <property type="match status" value="2"/>
</dbReference>
<keyword evidence="14" id="KW-1185">Reference proteome</keyword>
<proteinExistence type="inferred from homology"/>
<feature type="region of interest" description="Disordered" evidence="11">
    <location>
        <begin position="1490"/>
        <end position="1530"/>
    </location>
</feature>
<feature type="compositionally biased region" description="Basic residues" evidence="11">
    <location>
        <begin position="275"/>
        <end position="284"/>
    </location>
</feature>
<dbReference type="GO" id="GO:0009395">
    <property type="term" value="P:phospholipid catabolic process"/>
    <property type="evidence" value="ECO:0007669"/>
    <property type="project" value="TreeGrafter"/>
</dbReference>
<feature type="compositionally biased region" description="Low complexity" evidence="11">
    <location>
        <begin position="1502"/>
        <end position="1515"/>
    </location>
</feature>
<feature type="domain" description="PLD phosphodiesterase" evidence="12">
    <location>
        <begin position="957"/>
        <end position="984"/>
    </location>
</feature>
<dbReference type="InterPro" id="IPR001736">
    <property type="entry name" value="PLipase_D/transphosphatidylase"/>
</dbReference>
<dbReference type="GO" id="GO:0004630">
    <property type="term" value="F:phospholipase D activity"/>
    <property type="evidence" value="ECO:0007669"/>
    <property type="project" value="UniProtKB-EC"/>
</dbReference>
<comment type="catalytic activity">
    <reaction evidence="1">
        <text>a 1,2-diacyl-sn-glycero-3-phosphocholine + H2O = a 1,2-diacyl-sn-glycero-3-phosphate + choline + H(+)</text>
        <dbReference type="Rhea" id="RHEA:14445"/>
        <dbReference type="ChEBI" id="CHEBI:15354"/>
        <dbReference type="ChEBI" id="CHEBI:15377"/>
        <dbReference type="ChEBI" id="CHEBI:15378"/>
        <dbReference type="ChEBI" id="CHEBI:57643"/>
        <dbReference type="ChEBI" id="CHEBI:58608"/>
        <dbReference type="EC" id="3.1.4.4"/>
    </reaction>
</comment>
<feature type="region of interest" description="Disordered" evidence="11">
    <location>
        <begin position="212"/>
        <end position="308"/>
    </location>
</feature>
<dbReference type="CDD" id="cd01254">
    <property type="entry name" value="PH_PLD"/>
    <property type="match status" value="1"/>
</dbReference>
<accession>A0AA38VNT1</accession>
<evidence type="ECO:0000256" key="6">
    <source>
        <dbReference type="ARBA" id="ARBA00022963"/>
    </source>
</evidence>
<keyword evidence="4" id="KW-0677">Repeat</keyword>
<dbReference type="InterPro" id="IPR025202">
    <property type="entry name" value="PLD-like_dom"/>
</dbReference>
<feature type="compositionally biased region" description="Basic and acidic residues" evidence="11">
    <location>
        <begin position="1441"/>
        <end position="1452"/>
    </location>
</feature>
<evidence type="ECO:0000313" key="14">
    <source>
        <dbReference type="Proteomes" id="UP001174691"/>
    </source>
</evidence>
<dbReference type="FunFam" id="3.30.870.10:FF:000011">
    <property type="entry name" value="Phospholipase"/>
    <property type="match status" value="1"/>
</dbReference>
<evidence type="ECO:0000256" key="8">
    <source>
        <dbReference type="ARBA" id="ARBA00042228"/>
    </source>
</evidence>
<evidence type="ECO:0000256" key="3">
    <source>
        <dbReference type="ARBA" id="ARBA00012027"/>
    </source>
</evidence>
<feature type="compositionally biased region" description="Low complexity" evidence="11">
    <location>
        <begin position="582"/>
        <end position="604"/>
    </location>
</feature>
<feature type="region of interest" description="Disordered" evidence="11">
    <location>
        <begin position="162"/>
        <end position="182"/>
    </location>
</feature>
<feature type="compositionally biased region" description="Basic residues" evidence="11">
    <location>
        <begin position="610"/>
        <end position="621"/>
    </location>
</feature>
<dbReference type="SMART" id="SM00155">
    <property type="entry name" value="PLDc"/>
    <property type="match status" value="2"/>
</dbReference>
<dbReference type="PANTHER" id="PTHR18896">
    <property type="entry name" value="PHOSPHOLIPASE D"/>
    <property type="match status" value="1"/>
</dbReference>